<protein>
    <recommendedName>
        <fullName evidence="3">DUF7310 domain-containing protein</fullName>
    </recommendedName>
</protein>
<comment type="caution">
    <text evidence="4">The sequence shown here is derived from an EMBL/GenBank/DDBJ whole genome shotgun (WGS) entry which is preliminary data.</text>
</comment>
<dbReference type="EMBL" id="ASGZ01000044">
    <property type="protein sequence ID" value="ESP87760.1"/>
    <property type="molecule type" value="Genomic_DNA"/>
</dbReference>
<evidence type="ECO:0000256" key="1">
    <source>
        <dbReference type="SAM" id="Coils"/>
    </source>
</evidence>
<name>V4HAM7_9EURY</name>
<keyword evidence="5" id="KW-1185">Reference proteome</keyword>
<dbReference type="AlphaFoldDB" id="V4HAM7"/>
<gene>
    <name evidence="4" type="ORF">K933_12226</name>
</gene>
<dbReference type="RefSeq" id="WP_023395021.1">
    <property type="nucleotide sequence ID" value="NZ_ASGZ01000044.1"/>
</dbReference>
<accession>V4HAM7</accession>
<keyword evidence="1" id="KW-0175">Coiled coil</keyword>
<feature type="domain" description="DUF7310" evidence="3">
    <location>
        <begin position="12"/>
        <end position="93"/>
    </location>
</feature>
<evidence type="ECO:0000259" key="3">
    <source>
        <dbReference type="Pfam" id="PF23991"/>
    </source>
</evidence>
<organism evidence="4 5">
    <name type="scientific">Candidatus Halobonum tyrrellensis G22</name>
    <dbReference type="NCBI Taxonomy" id="1324957"/>
    <lineage>
        <taxon>Archaea</taxon>
        <taxon>Methanobacteriati</taxon>
        <taxon>Methanobacteriota</taxon>
        <taxon>Stenosarchaea group</taxon>
        <taxon>Halobacteria</taxon>
        <taxon>Halobacteriales</taxon>
        <taxon>Haloferacaceae</taxon>
        <taxon>Candidatus Halobonum</taxon>
    </lineage>
</organism>
<dbReference type="PATRIC" id="fig|1324957.4.peg.2482"/>
<sequence>MSDDPTVETAALAERLAAVERAVGDGAAAPADPDDAADVEARLAEVESTLAALDDRVSELEAATQALRGYVGGVRAVNRDVERRADLALARTEELVDSADTNPERDASAAPAAPAAPAADPPDDPDAFDALTPDDGTLAAASDGTTGGDDGEAARGDDEAGSTPAGIAERLRDAL</sequence>
<dbReference type="InterPro" id="IPR055734">
    <property type="entry name" value="DUF7310"/>
</dbReference>
<dbReference type="OrthoDB" id="206571at2157"/>
<evidence type="ECO:0000313" key="5">
    <source>
        <dbReference type="Proteomes" id="UP000017840"/>
    </source>
</evidence>
<dbReference type="Proteomes" id="UP000017840">
    <property type="component" value="Unassembled WGS sequence"/>
</dbReference>
<dbReference type="eggNOG" id="arCOG07564">
    <property type="taxonomic scope" value="Archaea"/>
</dbReference>
<reference evidence="4 5" key="1">
    <citation type="journal article" date="2013" name="Genome Announc.">
        <title>Draft Genome Sequence of 'Candidatus Halobonum tyrrellensis' Strain G22, Isolated from the Hypersaline Waters of Lake Tyrrell, Australia.</title>
        <authorList>
            <person name="Ugalde J.A."/>
            <person name="Narasingarao P."/>
            <person name="Kuo S."/>
            <person name="Podell S."/>
            <person name="Allen E.E."/>
        </authorList>
    </citation>
    <scope>NUCLEOTIDE SEQUENCE [LARGE SCALE GENOMIC DNA]</scope>
    <source>
        <strain evidence="4 5">G22</strain>
    </source>
</reference>
<feature type="compositionally biased region" description="Low complexity" evidence="2">
    <location>
        <begin position="128"/>
        <end position="144"/>
    </location>
</feature>
<feature type="region of interest" description="Disordered" evidence="2">
    <location>
        <begin position="94"/>
        <end position="166"/>
    </location>
</feature>
<evidence type="ECO:0000313" key="4">
    <source>
        <dbReference type="EMBL" id="ESP87760.1"/>
    </source>
</evidence>
<proteinExistence type="predicted"/>
<dbReference type="Pfam" id="PF23991">
    <property type="entry name" value="DUF7310"/>
    <property type="match status" value="1"/>
</dbReference>
<feature type="compositionally biased region" description="Low complexity" evidence="2">
    <location>
        <begin position="108"/>
        <end position="118"/>
    </location>
</feature>
<feature type="coiled-coil region" evidence="1">
    <location>
        <begin position="36"/>
        <end position="63"/>
    </location>
</feature>
<evidence type="ECO:0000256" key="2">
    <source>
        <dbReference type="SAM" id="MobiDB-lite"/>
    </source>
</evidence>